<feature type="region of interest" description="Disordered" evidence="1">
    <location>
        <begin position="443"/>
        <end position="488"/>
    </location>
</feature>
<feature type="compositionally biased region" description="Polar residues" evidence="1">
    <location>
        <begin position="443"/>
        <end position="453"/>
    </location>
</feature>
<dbReference type="PANTHER" id="PTHR14296:SF3">
    <property type="entry name" value="DIKAR, ISOFORM F"/>
    <property type="match status" value="1"/>
</dbReference>
<organism evidence="2">
    <name type="scientific">Salvia splendens</name>
    <name type="common">Scarlet sage</name>
    <dbReference type="NCBI Taxonomy" id="180675"/>
    <lineage>
        <taxon>Eukaryota</taxon>
        <taxon>Viridiplantae</taxon>
        <taxon>Streptophyta</taxon>
        <taxon>Embryophyta</taxon>
        <taxon>Tracheophyta</taxon>
        <taxon>Spermatophyta</taxon>
        <taxon>Magnoliopsida</taxon>
        <taxon>eudicotyledons</taxon>
        <taxon>Gunneridae</taxon>
        <taxon>Pentapetalae</taxon>
        <taxon>asterids</taxon>
        <taxon>lamiids</taxon>
        <taxon>Lamiales</taxon>
        <taxon>Lamiaceae</taxon>
        <taxon>Nepetoideae</taxon>
        <taxon>Mentheae</taxon>
        <taxon>Salviinae</taxon>
        <taxon>Salvia</taxon>
        <taxon>Salvia subgen. Calosphace</taxon>
        <taxon>core Calosphace</taxon>
    </lineage>
</organism>
<dbReference type="EMBL" id="PNBA02000010">
    <property type="protein sequence ID" value="KAG6410304.1"/>
    <property type="molecule type" value="Genomic_DNA"/>
</dbReference>
<dbReference type="Proteomes" id="UP000298416">
    <property type="component" value="Unassembled WGS sequence"/>
</dbReference>
<protein>
    <recommendedName>
        <fullName evidence="4">Remodeling and spacing factor 1</fullName>
    </recommendedName>
</protein>
<feature type="compositionally biased region" description="Basic residues" evidence="1">
    <location>
        <begin position="594"/>
        <end position="603"/>
    </location>
</feature>
<dbReference type="GO" id="GO:0006355">
    <property type="term" value="P:regulation of DNA-templated transcription"/>
    <property type="evidence" value="ECO:0007669"/>
    <property type="project" value="InterPro"/>
</dbReference>
<reference evidence="2" key="2">
    <citation type="submission" date="2020-08" db="EMBL/GenBank/DDBJ databases">
        <title>Plant Genome Project.</title>
        <authorList>
            <person name="Zhang R.-G."/>
        </authorList>
    </citation>
    <scope>NUCLEOTIDE SEQUENCE</scope>
    <source>
        <strain evidence="2">Huo1</strain>
        <tissue evidence="2">Leaf</tissue>
    </source>
</reference>
<evidence type="ECO:0008006" key="4">
    <source>
        <dbReference type="Google" id="ProtNLM"/>
    </source>
</evidence>
<name>A0A8X8XCZ8_SALSN</name>
<keyword evidence="3" id="KW-1185">Reference proteome</keyword>
<comment type="caution">
    <text evidence="2">The sequence shown here is derived from an EMBL/GenBank/DDBJ whole genome shotgun (WGS) entry which is preliminary data.</text>
</comment>
<feature type="compositionally biased region" description="Basic and acidic residues" evidence="1">
    <location>
        <begin position="648"/>
        <end position="662"/>
    </location>
</feature>
<evidence type="ECO:0000313" key="2">
    <source>
        <dbReference type="EMBL" id="KAG6410304.1"/>
    </source>
</evidence>
<reference evidence="2" key="1">
    <citation type="submission" date="2018-01" db="EMBL/GenBank/DDBJ databases">
        <authorList>
            <person name="Mao J.F."/>
        </authorList>
    </citation>
    <scope>NUCLEOTIDE SEQUENCE</scope>
    <source>
        <strain evidence="2">Huo1</strain>
        <tissue evidence="2">Leaf</tissue>
    </source>
</reference>
<gene>
    <name evidence="2" type="ORF">SASPL_128362</name>
</gene>
<feature type="compositionally biased region" description="Acidic residues" evidence="1">
    <location>
        <begin position="535"/>
        <end position="559"/>
    </location>
</feature>
<dbReference type="PANTHER" id="PTHR14296">
    <property type="entry name" value="REMODELING AND SPACING FACTOR 1"/>
    <property type="match status" value="1"/>
</dbReference>
<dbReference type="GO" id="GO:0031213">
    <property type="term" value="C:RSF complex"/>
    <property type="evidence" value="ECO:0007669"/>
    <property type="project" value="InterPro"/>
</dbReference>
<feature type="compositionally biased region" description="Basic and acidic residues" evidence="1">
    <location>
        <begin position="413"/>
        <end position="427"/>
    </location>
</feature>
<evidence type="ECO:0000313" key="3">
    <source>
        <dbReference type="Proteomes" id="UP000298416"/>
    </source>
</evidence>
<dbReference type="InterPro" id="IPR028938">
    <property type="entry name" value="Rsf1-like"/>
</dbReference>
<proteinExistence type="predicted"/>
<sequence>MQALDLPCNPSLDRRLPDPSAMPEHYSPIHHSLENNTEGESIKENCVKSANDENGNSNVVVTRRERPSRACTQRAAAKLQAAAEAEAERKRKKKREKLTARPLLNVKMEFSAEEFETALIIPNNTLAEIHMPLLKAIPPVTRMALNHSTWITVLCRKLRDWWHWVAEGDLPIVASHGTEVEAYNTLDPGIRVVILKALCDIRVEQEDIRNHIDDSLKHGVQLSTFRKERLGGNSYGVSYWYEDDPIIGHRLYREIRNVEVKKGRGKNMPPVPHSSYQWETVATNLDEFLNVSVFGIVSFEETANMHLCQLHVRVKNQDAMEKLFSSKNRTEVSVGEKLKNYMLPEIEKVHKVRKEKLLKKQHRQALMLDNMIGMDAIAAGRSLRDRKPVTYTFDDYDRSINEAIKVTKQNKQSPEHFDGGDPLMKHELSRNGRLDVTSQHSQNLTFSAVSPNSPDDDDDDGDDDGEFYEDHKTETLDRSDRRRQKPERYSVKDYVEAVSDIEADFDSDDDIVGEVVYDDEYLKRRKRRKMSSSSEGDEEYHWDEENHEEEEEEEEEDDILSSSEDSDAPRRTKALPGRTRRETKLRSVGDLKSGLRRSKRATRNRINYKQYEMSESDNDQTKPEKSNVPDEPSYSSGGVEFSTGMQDSDEKISNQEDVHADQLIEVQQPEVVEEKPPIPPEQENHEDEDVEMVSQRGFLDLNELAPGSGCDDGPNSMKDEDRDGF</sequence>
<feature type="compositionally biased region" description="Acidic residues" evidence="1">
    <location>
        <begin position="454"/>
        <end position="467"/>
    </location>
</feature>
<accession>A0A8X8XCZ8</accession>
<evidence type="ECO:0000256" key="1">
    <source>
        <dbReference type="SAM" id="MobiDB-lite"/>
    </source>
</evidence>
<feature type="compositionally biased region" description="Basic and acidic residues" evidence="1">
    <location>
        <begin position="579"/>
        <end position="589"/>
    </location>
</feature>
<feature type="region of interest" description="Disordered" evidence="1">
    <location>
        <begin position="1"/>
        <end position="68"/>
    </location>
</feature>
<feature type="compositionally biased region" description="Basic and acidic residues" evidence="1">
    <location>
        <begin position="468"/>
        <end position="488"/>
    </location>
</feature>
<feature type="compositionally biased region" description="Basic and acidic residues" evidence="1">
    <location>
        <begin position="619"/>
        <end position="628"/>
    </location>
</feature>
<feature type="region of interest" description="Disordered" evidence="1">
    <location>
        <begin position="522"/>
        <end position="725"/>
    </location>
</feature>
<feature type="region of interest" description="Disordered" evidence="1">
    <location>
        <begin position="406"/>
        <end position="427"/>
    </location>
</feature>
<dbReference type="AlphaFoldDB" id="A0A8X8XCZ8"/>